<proteinExistence type="inferred from homology"/>
<dbReference type="InterPro" id="IPR007645">
    <property type="entry name" value="RNA_pol_Rpb2_3"/>
</dbReference>
<dbReference type="InterPro" id="IPR015712">
    <property type="entry name" value="DNA-dir_RNA_pol_su2"/>
</dbReference>
<dbReference type="CDD" id="cd00653">
    <property type="entry name" value="RNA_pol_B_RPB2"/>
    <property type="match status" value="1"/>
</dbReference>
<feature type="region of interest" description="Disordered" evidence="11">
    <location>
        <begin position="1670"/>
        <end position="1698"/>
    </location>
</feature>
<dbReference type="GO" id="GO:0003899">
    <property type="term" value="F:DNA-directed RNA polymerase activity"/>
    <property type="evidence" value="ECO:0007669"/>
    <property type="project" value="UniProtKB-EC"/>
</dbReference>
<feature type="compositionally biased region" description="Basic and acidic residues" evidence="11">
    <location>
        <begin position="201"/>
        <end position="213"/>
    </location>
</feature>
<dbReference type="GO" id="GO:0009536">
    <property type="term" value="C:plastid"/>
    <property type="evidence" value="ECO:0007669"/>
    <property type="project" value="UniProtKB-SubCell"/>
</dbReference>
<name>A0A097KKJ5_9CHLO</name>
<dbReference type="EC" id="2.7.7.6" evidence="10"/>
<evidence type="ECO:0000256" key="5">
    <source>
        <dbReference type="ARBA" id="ARBA00022679"/>
    </source>
</evidence>
<evidence type="ECO:0000256" key="1">
    <source>
        <dbReference type="ARBA" id="ARBA00004026"/>
    </source>
</evidence>
<accession>A0A097KKJ5</accession>
<feature type="compositionally biased region" description="Basic and acidic residues" evidence="11">
    <location>
        <begin position="1670"/>
        <end position="1681"/>
    </location>
</feature>
<dbReference type="Pfam" id="PF04560">
    <property type="entry name" value="RNA_pol_Rpb2_7"/>
    <property type="match status" value="1"/>
</dbReference>
<feature type="compositionally biased region" description="Basic and acidic residues" evidence="11">
    <location>
        <begin position="115"/>
        <end position="127"/>
    </location>
</feature>
<dbReference type="Gene3D" id="3.90.1100.10">
    <property type="match status" value="1"/>
</dbReference>
<dbReference type="GeneID" id="22158731"/>
<feature type="region of interest" description="Disordered" evidence="11">
    <location>
        <begin position="103"/>
        <end position="346"/>
    </location>
</feature>
<dbReference type="EMBL" id="KM462864">
    <property type="protein sequence ID" value="AIT93711.1"/>
    <property type="molecule type" value="Genomic_DNA"/>
</dbReference>
<organism evidence="15">
    <name type="scientific">Stichococcus bacillaris</name>
    <dbReference type="NCBI Taxonomy" id="37433"/>
    <lineage>
        <taxon>Eukaryota</taxon>
        <taxon>Viridiplantae</taxon>
        <taxon>Chlorophyta</taxon>
        <taxon>core chlorophytes</taxon>
        <taxon>Trebouxiophyceae</taxon>
        <taxon>Prasiolales</taxon>
        <taxon>Stichococcaceae</taxon>
        <taxon>Stichococcus</taxon>
    </lineage>
</organism>
<geneLocation type="chloroplast" evidence="15"/>
<dbReference type="Pfam" id="PF04565">
    <property type="entry name" value="RNA_pol_Rpb2_3"/>
    <property type="match status" value="1"/>
</dbReference>
<feature type="region of interest" description="Disordered" evidence="11">
    <location>
        <begin position="79"/>
        <end position="98"/>
    </location>
</feature>
<evidence type="ECO:0000256" key="10">
    <source>
        <dbReference type="RuleBase" id="RU363031"/>
    </source>
</evidence>
<dbReference type="GO" id="GO:0006351">
    <property type="term" value="P:DNA-templated transcription"/>
    <property type="evidence" value="ECO:0007669"/>
    <property type="project" value="InterPro"/>
</dbReference>
<dbReference type="GO" id="GO:0000428">
    <property type="term" value="C:DNA-directed RNA polymerase complex"/>
    <property type="evidence" value="ECO:0007669"/>
    <property type="project" value="UniProtKB-KW"/>
</dbReference>
<evidence type="ECO:0000256" key="6">
    <source>
        <dbReference type="ARBA" id="ARBA00022695"/>
    </source>
</evidence>
<keyword evidence="7 10" id="KW-0804">Transcription</keyword>
<keyword evidence="15" id="KW-0150">Chloroplast</keyword>
<feature type="compositionally biased region" description="Basic residues" evidence="11">
    <location>
        <begin position="184"/>
        <end position="196"/>
    </location>
</feature>
<reference evidence="15" key="1">
    <citation type="journal article" date="2014" name="BMC Evol. Biol.">
        <title>Chloroplast phylogenomic analysis resolves deep-level relationships within the green algal class Trebouxiophyceae.</title>
        <authorList>
            <person name="Lemieux C."/>
            <person name="Otis C."/>
            <person name="Turmel M."/>
        </authorList>
    </citation>
    <scope>NUCLEOTIDE SEQUENCE</scope>
</reference>
<keyword evidence="4 10" id="KW-0240">DNA-directed RNA polymerase</keyword>
<keyword evidence="6 10" id="KW-0548">Nucleotidyltransferase</keyword>
<dbReference type="InterPro" id="IPR037033">
    <property type="entry name" value="DNA-dir_RNAP_su2_hyb_sf"/>
</dbReference>
<dbReference type="Gene3D" id="2.30.150.10">
    <property type="entry name" value="DNA-directed RNA polymerase, beta subunit, external 1 domain"/>
    <property type="match status" value="1"/>
</dbReference>
<evidence type="ECO:0000256" key="8">
    <source>
        <dbReference type="ARBA" id="ARBA00026088"/>
    </source>
</evidence>
<dbReference type="Gene3D" id="2.40.50.100">
    <property type="match status" value="2"/>
</dbReference>
<dbReference type="PANTHER" id="PTHR20856">
    <property type="entry name" value="DNA-DIRECTED RNA POLYMERASE I SUBUNIT 2"/>
    <property type="match status" value="1"/>
</dbReference>
<dbReference type="InterPro" id="IPR007120">
    <property type="entry name" value="DNA-dir_RNAP_su2_dom"/>
</dbReference>
<dbReference type="GO" id="GO:0003677">
    <property type="term" value="F:DNA binding"/>
    <property type="evidence" value="ECO:0007669"/>
    <property type="project" value="InterPro"/>
</dbReference>
<feature type="compositionally biased region" description="Basic and acidic residues" evidence="11">
    <location>
        <begin position="138"/>
        <end position="176"/>
    </location>
</feature>
<feature type="domain" description="RNA polymerase Rpb2" evidence="13">
    <location>
        <begin position="1572"/>
        <end position="1645"/>
    </location>
</feature>
<evidence type="ECO:0000256" key="11">
    <source>
        <dbReference type="SAM" id="MobiDB-lite"/>
    </source>
</evidence>
<dbReference type="InterPro" id="IPR014724">
    <property type="entry name" value="RNA_pol_RPB2_OB-fold"/>
</dbReference>
<evidence type="ECO:0000256" key="2">
    <source>
        <dbReference type="ARBA" id="ARBA00004474"/>
    </source>
</evidence>
<feature type="compositionally biased region" description="Basic residues" evidence="11">
    <location>
        <begin position="318"/>
        <end position="340"/>
    </location>
</feature>
<feature type="domain" description="DNA-directed RNA polymerase subunit 2 hybrid-binding" evidence="12">
    <location>
        <begin position="1178"/>
        <end position="1569"/>
    </location>
</feature>
<dbReference type="RefSeq" id="YP_009105078.1">
    <property type="nucleotide sequence ID" value="NC_025527.1"/>
</dbReference>
<dbReference type="InterPro" id="IPR007121">
    <property type="entry name" value="RNA_pol_bsu_CS"/>
</dbReference>
<comment type="catalytic activity">
    <reaction evidence="9 10">
        <text>RNA(n) + a ribonucleoside 5'-triphosphate = RNA(n+1) + diphosphate</text>
        <dbReference type="Rhea" id="RHEA:21248"/>
        <dbReference type="Rhea" id="RHEA-COMP:14527"/>
        <dbReference type="Rhea" id="RHEA-COMP:17342"/>
        <dbReference type="ChEBI" id="CHEBI:33019"/>
        <dbReference type="ChEBI" id="CHEBI:61557"/>
        <dbReference type="ChEBI" id="CHEBI:140395"/>
        <dbReference type="EC" id="2.7.7.6"/>
    </reaction>
</comment>
<comment type="subunit">
    <text evidence="8 10">In plastids the minimal PEP RNA polymerase catalytic core is composed of four subunits: alpha, beta, beta', and beta''. When a (nuclear-encoded) sigma factor is associated with the core the holoenzyme is formed, which can initiate transcription.</text>
</comment>
<dbReference type="InterPro" id="IPR042107">
    <property type="entry name" value="DNA-dir_RNA_pol_bsu_ext_1_sf"/>
</dbReference>
<evidence type="ECO:0000256" key="4">
    <source>
        <dbReference type="ARBA" id="ARBA00022478"/>
    </source>
</evidence>
<comment type="similarity">
    <text evidence="3 10">Belongs to the RNA polymerase beta chain family.</text>
</comment>
<feature type="compositionally biased region" description="Basic and acidic residues" evidence="11">
    <location>
        <begin position="249"/>
        <end position="281"/>
    </location>
</feature>
<protein>
    <recommendedName>
        <fullName evidence="10">DNA-directed RNA polymerase subunit beta</fullName>
        <ecNumber evidence="10">2.7.7.6</ecNumber>
    </recommendedName>
</protein>
<dbReference type="Pfam" id="PF00562">
    <property type="entry name" value="RNA_pol_Rpb2_6"/>
    <property type="match status" value="1"/>
</dbReference>
<dbReference type="Gene3D" id="3.90.1800.10">
    <property type="entry name" value="RNA polymerase alpha subunit dimerisation domain"/>
    <property type="match status" value="1"/>
</dbReference>
<dbReference type="PROSITE" id="PS01166">
    <property type="entry name" value="RNA_POL_BETA"/>
    <property type="match status" value="1"/>
</dbReference>
<gene>
    <name evidence="15" type="primary">rpoBb</name>
</gene>
<dbReference type="InterPro" id="IPR007641">
    <property type="entry name" value="RNA_pol_Rpb2_7"/>
</dbReference>
<evidence type="ECO:0000256" key="3">
    <source>
        <dbReference type="ARBA" id="ARBA00006835"/>
    </source>
</evidence>
<feature type="region of interest" description="Disordered" evidence="11">
    <location>
        <begin position="367"/>
        <end position="397"/>
    </location>
</feature>
<evidence type="ECO:0000256" key="9">
    <source>
        <dbReference type="ARBA" id="ARBA00048552"/>
    </source>
</evidence>
<dbReference type="SUPFAM" id="SSF64484">
    <property type="entry name" value="beta and beta-prime subunits of DNA dependent RNA-polymerase"/>
    <property type="match status" value="1"/>
</dbReference>
<evidence type="ECO:0000256" key="7">
    <source>
        <dbReference type="ARBA" id="ARBA00023163"/>
    </source>
</evidence>
<comment type="subcellular location">
    <subcellularLocation>
        <location evidence="2">Plastid</location>
    </subcellularLocation>
</comment>
<keyword evidence="5 10" id="KW-0808">Transferase</keyword>
<dbReference type="Gene3D" id="2.40.270.10">
    <property type="entry name" value="DNA-directed RNA polymerase, subunit 2, domain 6"/>
    <property type="match status" value="1"/>
</dbReference>
<evidence type="ECO:0000259" key="13">
    <source>
        <dbReference type="Pfam" id="PF04560"/>
    </source>
</evidence>
<dbReference type="GO" id="GO:0032549">
    <property type="term" value="F:ribonucleoside binding"/>
    <property type="evidence" value="ECO:0007669"/>
    <property type="project" value="InterPro"/>
</dbReference>
<keyword evidence="15" id="KW-0934">Plastid</keyword>
<evidence type="ECO:0000259" key="14">
    <source>
        <dbReference type="Pfam" id="PF04565"/>
    </source>
</evidence>
<feature type="domain" description="RNA polymerase Rpb2" evidence="14">
    <location>
        <begin position="451"/>
        <end position="517"/>
    </location>
</feature>
<feature type="compositionally biased region" description="Basic and acidic residues" evidence="11">
    <location>
        <begin position="304"/>
        <end position="317"/>
    </location>
</feature>
<evidence type="ECO:0000313" key="15">
    <source>
        <dbReference type="EMBL" id="AIT93711.1"/>
    </source>
</evidence>
<comment type="function">
    <text evidence="1 10">DNA-dependent RNA polymerase catalyzes the transcription of DNA into RNA using the four ribonucleoside triphosphates as substrates.</text>
</comment>
<evidence type="ECO:0000259" key="12">
    <source>
        <dbReference type="Pfam" id="PF00562"/>
    </source>
</evidence>
<sequence length="1711" mass="198163">MMISNNIQAKLVFFFPKPGKSLKPKPTELIKLKSSQPTVEGKSIKPKLGRFLKKKKTKKKKGDSFFFFSIKPSFFLKKAKPLQNKAKPSKNILKNVSKGKFDQENVYSSSSSSFSREKEKEKRKQEKTIGFFFQNEPTKLESEQDKSELEKPKKTKKQEEKKKTKKKPEDKPELEQPKPCASPFKKKKQKKKKKTRVQSTDQKKKLKQLEKPKRDRSRKNKPEELEKHKRGRPHKNKPEPRKPGRPRKKQPEQLENREPGRPRKKKPEQLEKRKPDRGFHLEKHKRSHPQELQKGKQGVLASSSREEENSFLKEKKKEKTKKKVQSTYQKKKTKKKRKNKDTKYLSKTEASELKKLKRRLFFKSLARRKQKRSLQKKLKQNTRLLRKSEKKRRRSQKNRFFSFKPSIYFKGKKIKILIRTKQLFSIEKFFSSLNVINGALKEFFNSSELSQYMQQINPLSEVTHKRRVSSLGPGGVKKETAGMKIRGIHPSHYGRICPIETPEGKTAGIVNVLTTMSRRNFLGLLETPLYNVYKGQIQKFSGATYLSASHEQYSSIASSDLPTNSIYFLPDSNIPVRVGENVEKFQTSKVDYIGVSDRQMISVATCLIPFLEHNDANRALMGSNMQRQAIPVILPEKPIVGTGLESRIISDSGYTKQTKFSGFVYYVSSRNILVTSFFYKNFKTKSRVIKHKSGFFSSSSSSSSFYFKNKNKNKHFFSYICDLVDKREPCLLNKNFKTSDWSGFHNEKLSCNFLQKGSSEKNYNSKKIGLKKKQLENYYHNIFYKKKTENSIFFSNNKFREIYSSKTHVFNLPVNKYLDIQYFGFLVFSSSSSSSSSFSSSFSKEKEKEKTKNILKNDKKTAILNLNKSLFITKSILKIKTKTFAILLQNSKNFVIPFINTIKKVTFLQIFVKKQKLKQIFFFRAFKNQSFDFNFEKFYQVQISSFFFGKYGNAILANYCFKYTGEKKKKEKHDDKPRLLNYRNAIWHIQNKKIKTKKPKKLIGFSFSSFQSNFLLKKNKKKLISLKRIQPNIFFFNLIPPTKSKSVSKKKKLEIRLGIQTTYLYTVPKVFLLKKKKYSFSAFSSFLRRFFIRQFNISCLRKHYYGKQLERRVPFNLTKNLSFDLPVSLKFVNFTQNHVLVRSNRVTQAYMFRIPKVETGKNKKEETVGIKIVPTAPYDILVYQGSNQHTSIYQTPLVYEDEWVAKGDVLTDTSASVAGELAVGKSILVAYMPWEGYNFEDAILINERLIYNDVYTSIHIENYKTYFGDTLIGPHVLTSDPVDSTAKQRKLLAKNGIVKIGSWVTPNDILVGRLVVDEYRVPNNYEVFVMQVLSTKLFPPIGRKKKIDRKKKIRIYKDACLRIPRYVFGRVVHTEVVFSDQPIINFIPYPIEFHVHVYVAAKKTIEIGDKMSGRHGNKGIISNILPRQDMPYLPDGTPVDMVLNPLGVPSRMNVGQIFESLLGLAAKELNQHFRINCFDEIAGPEASRTLTYSKLFEARLKTGKQWLFNGNFPGKMNLFDGRTGESFHQTITVGQSYMLKLNHMVQDKIHARGVGPYATVTQQPLKGRKNQGGQRVGEMEVWALEGFGAAYTLQEILTAKSDDMNARNTVEQTALTKTEIALGTPESFKVLISELQCLCVNVGIYSINAFGFRDRVDIMRISDQIFQKRETGSPKAVEDQKSQSYQDNLKAVEDRKSQSYQNKRVKILSLK</sequence>
<dbReference type="Gene3D" id="2.40.50.150">
    <property type="match status" value="1"/>
</dbReference>